<dbReference type="PANTHER" id="PTHR46580">
    <property type="entry name" value="SENSOR KINASE-RELATED"/>
    <property type="match status" value="1"/>
</dbReference>
<dbReference type="KEGG" id="nsh:GXM_05418"/>
<dbReference type="SUPFAM" id="SSF69318">
    <property type="entry name" value="Integrin alpha N-terminal domain"/>
    <property type="match status" value="1"/>
</dbReference>
<keyword evidence="3" id="KW-1185">Reference proteome</keyword>
<evidence type="ECO:0008006" key="4">
    <source>
        <dbReference type="Google" id="ProtNLM"/>
    </source>
</evidence>
<gene>
    <name evidence="2" type="ORF">GXM_05418</name>
</gene>
<evidence type="ECO:0000313" key="3">
    <source>
        <dbReference type="Proteomes" id="UP000326678"/>
    </source>
</evidence>
<proteinExistence type="predicted"/>
<evidence type="ECO:0000256" key="1">
    <source>
        <dbReference type="ARBA" id="ARBA00022729"/>
    </source>
</evidence>
<evidence type="ECO:0000313" key="2">
    <source>
        <dbReference type="EMBL" id="QFS47926.1"/>
    </source>
</evidence>
<keyword evidence="1" id="KW-0732">Signal</keyword>
<accession>A0A5P8W6P7</accession>
<dbReference type="EMBL" id="CP045226">
    <property type="protein sequence ID" value="QFS47926.1"/>
    <property type="molecule type" value="Genomic_DNA"/>
</dbReference>
<name>A0A5P8W6P7_9NOSO</name>
<dbReference type="Gene3D" id="2.130.10.130">
    <property type="entry name" value="Integrin alpha, N-terminal"/>
    <property type="match status" value="3"/>
</dbReference>
<dbReference type="Pfam" id="PF13517">
    <property type="entry name" value="FG-GAP_3"/>
    <property type="match status" value="4"/>
</dbReference>
<sequence length="370" mass="40957">MTFTFLAAQDRSERGWSNYDVLAGDVNGDGRTDLIWNETGDINRTYVGLANRNGTFTFLAAQDRSERGWSNYDVLAGDVNGDGRTDLIWNETGDINRTYVGLANRNGTFTFLAAQDRSERGWSNYDVLAGDVNGDGRTDLIWNETGDINRTYVGLANRNGTFTFLAAQDRSERGWGNYDVLTGDVNGDGRTDLIWNETGDINRTYVGLANRNGTFTFLAAQDRSERGWGNYDVLAGDVNGDGLTDLIWNETGDINRTYVGLANGNGTFTFLAAQDRSERGWGNYDVLTGDVNGDGRTDLIWNETGDINRTYVGLANRNGTFTFLGAQDRSERGWSNYDVLAGDVNGDSRTDLIWNETGDINRTYVGLSDF</sequence>
<protein>
    <recommendedName>
        <fullName evidence="4">VCBS repeat-containing protein</fullName>
    </recommendedName>
</protein>
<dbReference type="RefSeq" id="WP_118167123.1">
    <property type="nucleotide sequence ID" value="NZ_CP045226.1"/>
</dbReference>
<dbReference type="Proteomes" id="UP000326678">
    <property type="component" value="Chromosome Gxm1"/>
</dbReference>
<dbReference type="InterPro" id="IPR013517">
    <property type="entry name" value="FG-GAP"/>
</dbReference>
<dbReference type="AlphaFoldDB" id="A0A5P8W6P7"/>
<dbReference type="InterPro" id="IPR028994">
    <property type="entry name" value="Integrin_alpha_N"/>
</dbReference>
<organism evidence="2 3">
    <name type="scientific">Nostoc sphaeroides CCNUC1</name>
    <dbReference type="NCBI Taxonomy" id="2653204"/>
    <lineage>
        <taxon>Bacteria</taxon>
        <taxon>Bacillati</taxon>
        <taxon>Cyanobacteriota</taxon>
        <taxon>Cyanophyceae</taxon>
        <taxon>Nostocales</taxon>
        <taxon>Nostocaceae</taxon>
        <taxon>Nostoc</taxon>
    </lineage>
</organism>
<reference evidence="2 3" key="1">
    <citation type="submission" date="2019-10" db="EMBL/GenBank/DDBJ databases">
        <title>Genomic and transcriptomic insights into the perfect genentic adaptation of a filamentous nitrogen-fixing cyanobacterium to rice fields.</title>
        <authorList>
            <person name="Chen Z."/>
        </authorList>
    </citation>
    <scope>NUCLEOTIDE SEQUENCE [LARGE SCALE GENOMIC DNA]</scope>
    <source>
        <strain evidence="2">CCNUC1</strain>
    </source>
</reference>